<dbReference type="PANTHER" id="PTHR32063:SF0">
    <property type="entry name" value="SWARMING MOTILITY PROTEIN SWRC"/>
    <property type="match status" value="1"/>
</dbReference>
<dbReference type="Pfam" id="PF00873">
    <property type="entry name" value="ACR_tran"/>
    <property type="match status" value="2"/>
</dbReference>
<protein>
    <submittedName>
        <fullName evidence="2">Efflux RND transporter permease subunit</fullName>
    </submittedName>
</protein>
<feature type="transmembrane region" description="Helical" evidence="1">
    <location>
        <begin position="902"/>
        <end position="920"/>
    </location>
</feature>
<reference evidence="2 3" key="1">
    <citation type="submission" date="2018-11" db="EMBL/GenBank/DDBJ databases">
        <title>Genomes From Bacteria Associated with the Canine Oral Cavity: a Test Case for Automated Genome-Based Taxonomic Assignment.</title>
        <authorList>
            <person name="Coil D.A."/>
            <person name="Jospin G."/>
            <person name="Darling A.E."/>
            <person name="Wallis C."/>
            <person name="Davis I.J."/>
            <person name="Harris S."/>
            <person name="Eisen J.A."/>
            <person name="Holcombe L.J."/>
            <person name="O'Flynn C."/>
        </authorList>
    </citation>
    <scope>NUCLEOTIDE SEQUENCE [LARGE SCALE GENOMIC DNA]</scope>
    <source>
        <strain evidence="2 3">OH2617_COT-023</strain>
    </source>
</reference>
<dbReference type="Gene3D" id="3.30.70.1430">
    <property type="entry name" value="Multidrug efflux transporter AcrB pore domain"/>
    <property type="match status" value="1"/>
</dbReference>
<feature type="transmembrane region" description="Helical" evidence="1">
    <location>
        <begin position="1026"/>
        <end position="1050"/>
    </location>
</feature>
<evidence type="ECO:0000313" key="2">
    <source>
        <dbReference type="EMBL" id="RRD62344.1"/>
    </source>
</evidence>
<dbReference type="SUPFAM" id="SSF82866">
    <property type="entry name" value="Multidrug efflux transporter AcrB transmembrane domain"/>
    <property type="match status" value="2"/>
</dbReference>
<dbReference type="Gene3D" id="3.30.70.1320">
    <property type="entry name" value="Multidrug efflux transporter AcrB pore domain like"/>
    <property type="match status" value="1"/>
</dbReference>
<feature type="transmembrane region" description="Helical" evidence="1">
    <location>
        <begin position="12"/>
        <end position="34"/>
    </location>
</feature>
<proteinExistence type="predicted"/>
<dbReference type="Proteomes" id="UP000278609">
    <property type="component" value="Unassembled WGS sequence"/>
</dbReference>
<dbReference type="EMBL" id="RQYS01000012">
    <property type="protein sequence ID" value="RRD62344.1"/>
    <property type="molecule type" value="Genomic_DNA"/>
</dbReference>
<feature type="transmembrane region" description="Helical" evidence="1">
    <location>
        <begin position="927"/>
        <end position="947"/>
    </location>
</feature>
<feature type="transmembrane region" description="Helical" evidence="1">
    <location>
        <begin position="368"/>
        <end position="389"/>
    </location>
</feature>
<dbReference type="GO" id="GO:0042910">
    <property type="term" value="F:xenobiotic transmembrane transporter activity"/>
    <property type="evidence" value="ECO:0007669"/>
    <property type="project" value="TreeGrafter"/>
</dbReference>
<evidence type="ECO:0000313" key="3">
    <source>
        <dbReference type="Proteomes" id="UP000278609"/>
    </source>
</evidence>
<feature type="transmembrane region" description="Helical" evidence="1">
    <location>
        <begin position="953"/>
        <end position="975"/>
    </location>
</feature>
<dbReference type="AlphaFoldDB" id="A0A3P1XU32"/>
<dbReference type="Gene3D" id="3.30.2090.10">
    <property type="entry name" value="Multidrug efflux transporter AcrB TolC docking domain, DN and DC subdomains"/>
    <property type="match status" value="1"/>
</dbReference>
<dbReference type="Gene3D" id="1.20.1640.10">
    <property type="entry name" value="Multidrug efflux transporter AcrB transmembrane domain"/>
    <property type="match status" value="3"/>
</dbReference>
<dbReference type="InterPro" id="IPR027463">
    <property type="entry name" value="AcrB_DN_DC_subdom"/>
</dbReference>
<keyword evidence="1" id="KW-0812">Transmembrane</keyword>
<dbReference type="RefSeq" id="WP_124750916.1">
    <property type="nucleotide sequence ID" value="NZ_RQYS01000012.1"/>
</dbReference>
<feature type="transmembrane region" description="Helical" evidence="1">
    <location>
        <begin position="527"/>
        <end position="544"/>
    </location>
</feature>
<dbReference type="PANTHER" id="PTHR32063">
    <property type="match status" value="1"/>
</dbReference>
<evidence type="ECO:0000256" key="1">
    <source>
        <dbReference type="SAM" id="Phobius"/>
    </source>
</evidence>
<keyword evidence="1" id="KW-1133">Transmembrane helix</keyword>
<feature type="transmembrane region" description="Helical" evidence="1">
    <location>
        <begin position="996"/>
        <end position="1020"/>
    </location>
</feature>
<feature type="transmembrane region" description="Helical" evidence="1">
    <location>
        <begin position="427"/>
        <end position="447"/>
    </location>
</feature>
<dbReference type="InterPro" id="IPR001036">
    <property type="entry name" value="Acrflvin-R"/>
</dbReference>
<accession>A0A3P1XU32</accession>
<feature type="transmembrane region" description="Helical" evidence="1">
    <location>
        <begin position="459"/>
        <end position="482"/>
    </location>
</feature>
<comment type="caution">
    <text evidence="2">The sequence shown here is derived from an EMBL/GenBank/DDBJ whole genome shotgun (WGS) entry which is preliminary data.</text>
</comment>
<dbReference type="SUPFAM" id="SSF82693">
    <property type="entry name" value="Multidrug efflux transporter AcrB pore domain, PN1, PN2, PC1 and PC2 subdomains"/>
    <property type="match status" value="2"/>
</dbReference>
<keyword evidence="1" id="KW-0472">Membrane</keyword>
<gene>
    <name evidence="2" type="ORF">EII40_03620</name>
</gene>
<name>A0A3P1XU32_TANFO</name>
<dbReference type="PRINTS" id="PR00702">
    <property type="entry name" value="ACRIFLAVINRP"/>
</dbReference>
<dbReference type="OrthoDB" id="9809409at2"/>
<feature type="transmembrane region" description="Helical" evidence="1">
    <location>
        <begin position="395"/>
        <end position="415"/>
    </location>
</feature>
<feature type="transmembrane region" description="Helical" evidence="1">
    <location>
        <begin position="343"/>
        <end position="361"/>
    </location>
</feature>
<organism evidence="2 3">
    <name type="scientific">Tannerella forsythia</name>
    <name type="common">Bacteroides forsythus</name>
    <dbReference type="NCBI Taxonomy" id="28112"/>
    <lineage>
        <taxon>Bacteria</taxon>
        <taxon>Pseudomonadati</taxon>
        <taxon>Bacteroidota</taxon>
        <taxon>Bacteroidia</taxon>
        <taxon>Bacteroidales</taxon>
        <taxon>Tannerellaceae</taxon>
        <taxon>Tannerella</taxon>
    </lineage>
</organism>
<sequence length="1064" mass="120772">MDNPMSAKKSISAFTVIVAFLSVALMGLALVPLLPVKLAPSRTLPGLTVYFSMPNNSARVIEMTATSKLEAMLARIKGVKNIYSTSGNGWGRVTLELDKHTPIDAARFEASTIVRQTWHDLPREVSYPYIAVRRPDEDASRPFMTFTVNSAAVPIVIQQYAENHIKPRLNDIAGLYKIEVHGATPMEWQLTYDNDRLQALGVTVNDIREAVSRHYTTDFLGMAETHSANGTAAWMRIMLMSGGKNDAFDATAITVKNCDGALIRLDQLVEVVHTEQEPQSYYRINGLNSIYISLTAEESANQLRLSERVQETMDEIRRLLPPGYEIHASYDATEYIHAELNKIYLRSGLTVLILLLFVLLITRNVRYLFLITVSLTINLAIAVILYYFLGLEIQLYSLAGITISLSLIIDNTIIMTDHLMHHGNRKVFMPVLAATMTTVGALSIIFFLDEKIRLNLQDFAAVVMVNLCVSLAVALFFVPAMAEKIRLKKRTSRKRFLRRFPLRPKRLLVWFNRFYGAIIRLLARRKWIPFTAIVLAFGLPVFLIPDKIEKETKFAEQYNRIFDNATYKEKVKPVVGKALGGTLRLFVDKVYQGSYFTRNEELILTITASMPNGTTLAQMNALVEKMEHYLSSFSEIRQFQTHIPDPRRASIRVFFTKAAERGGFPYLLKSNVITKALELGGGSWSVYGLQDQGFDNSVREFAGNYGVKFYGYNYDELAAWADTLKNTLLLNRRIKEVTINSDFSWYKDDYREFSFDLKKERLAADGFLPGDLFASLQPIFARDMWAGSLIIEGEREDIKLASHQGKHYDIWALRHVAHRMGGRMYKLDELADISQGQAPQEVAKENQQYRLTLQYDYIGSGTQGRKMLEREVKALSERLPMGYTVEQRDTQWGWGHKDKKQYGLLGLLIIIIFFTSSVLFNSIRQPLAVIFVIPVSFIGVFLTFYWFKLNFDQGGFASFVLLSGITVNASIYILNEYNRVRRLRPRLTPIRAYLKAWNAKIIPIFLTVVSTMLGFVPFMVGTEKEAFWFPLAAGTIGGLAMSILGIWIFLPLMTIGKKKASKNV</sequence>
<dbReference type="GO" id="GO:0005886">
    <property type="term" value="C:plasma membrane"/>
    <property type="evidence" value="ECO:0007669"/>
    <property type="project" value="TreeGrafter"/>
</dbReference>
<dbReference type="SUPFAM" id="SSF82714">
    <property type="entry name" value="Multidrug efflux transporter AcrB TolC docking domain, DN and DC subdomains"/>
    <property type="match status" value="1"/>
</dbReference>